<dbReference type="EMBL" id="CP121694">
    <property type="protein sequence ID" value="WRO21094.1"/>
    <property type="molecule type" value="Genomic_DNA"/>
</dbReference>
<dbReference type="InterPro" id="IPR025373">
    <property type="entry name" value="DUF4363"/>
</dbReference>
<proteinExistence type="predicted"/>
<dbReference type="Gene3D" id="3.30.1490.70">
    <property type="match status" value="1"/>
</dbReference>
<name>A0AAU0UMJ8_9FIRM</name>
<evidence type="ECO:0000313" key="2">
    <source>
        <dbReference type="Proteomes" id="UP001329915"/>
    </source>
</evidence>
<gene>
    <name evidence="1" type="ORF">MFMK1_000888</name>
</gene>
<reference evidence="1 2" key="1">
    <citation type="submission" date="2023-04" db="EMBL/GenBank/DDBJ databases">
        <authorList>
            <person name="Hsu D."/>
        </authorList>
    </citation>
    <scope>NUCLEOTIDE SEQUENCE [LARGE SCALE GENOMIC DNA]</scope>
    <source>
        <strain evidence="1 2">MK1</strain>
    </source>
</reference>
<dbReference type="KEGG" id="dbc:MFMK1_000888"/>
<organism evidence="1 2">
    <name type="scientific">Metallumcola ferriviriculae</name>
    <dbReference type="NCBI Taxonomy" id="3039180"/>
    <lineage>
        <taxon>Bacteria</taxon>
        <taxon>Bacillati</taxon>
        <taxon>Bacillota</taxon>
        <taxon>Clostridia</taxon>
        <taxon>Neomoorellales</taxon>
        <taxon>Desulfitibacteraceae</taxon>
        <taxon>Metallumcola</taxon>
    </lineage>
</organism>
<dbReference type="RefSeq" id="WP_366923951.1">
    <property type="nucleotide sequence ID" value="NZ_CP121694.1"/>
</dbReference>
<keyword evidence="2" id="KW-1185">Reference proteome</keyword>
<protein>
    <submittedName>
        <fullName evidence="1">DUF4363 family protein</fullName>
    </submittedName>
</protein>
<sequence>MRILIVAIAFLVVLVAFGLYSNSGLTSQAEELSNYFVDMELMVSDGEWQQAQKTLITMEQQWQKVQFHWDMIIEHHEMDNIDGSLAKLKKYLKTKDETLALGEISTVKHYLKHIPEKEAFNFQNIW</sequence>
<dbReference type="AlphaFoldDB" id="A0AAU0UMJ8"/>
<accession>A0AAU0UMJ8</accession>
<dbReference type="Pfam" id="PF14276">
    <property type="entry name" value="DUF4363"/>
    <property type="match status" value="1"/>
</dbReference>
<dbReference type="Proteomes" id="UP001329915">
    <property type="component" value="Chromosome"/>
</dbReference>
<evidence type="ECO:0000313" key="1">
    <source>
        <dbReference type="EMBL" id="WRO21094.1"/>
    </source>
</evidence>
<dbReference type="Gene3D" id="3.30.470.30">
    <property type="entry name" value="DNA ligase/mRNA capping enzyme"/>
    <property type="match status" value="1"/>
</dbReference>